<name>A0A0N1IHR8_PAPMA</name>
<reference evidence="1 2" key="1">
    <citation type="journal article" date="2015" name="Nat. Commun.">
        <title>Outbred genome sequencing and CRISPR/Cas9 gene editing in butterflies.</title>
        <authorList>
            <person name="Li X."/>
            <person name="Fan D."/>
            <person name="Zhang W."/>
            <person name="Liu G."/>
            <person name="Zhang L."/>
            <person name="Zhao L."/>
            <person name="Fang X."/>
            <person name="Chen L."/>
            <person name="Dong Y."/>
            <person name="Chen Y."/>
            <person name="Ding Y."/>
            <person name="Zhao R."/>
            <person name="Feng M."/>
            <person name="Zhu Y."/>
            <person name="Feng Y."/>
            <person name="Jiang X."/>
            <person name="Zhu D."/>
            <person name="Xiang H."/>
            <person name="Feng X."/>
            <person name="Li S."/>
            <person name="Wang J."/>
            <person name="Zhang G."/>
            <person name="Kronforst M.R."/>
            <person name="Wang W."/>
        </authorList>
    </citation>
    <scope>NUCLEOTIDE SEQUENCE [LARGE SCALE GENOMIC DNA]</scope>
    <source>
        <strain evidence="1">Ya'a_city_454_Pm</strain>
        <tissue evidence="1">Whole body</tissue>
    </source>
</reference>
<accession>A0A0N1IHR8</accession>
<keyword evidence="2" id="KW-1185">Reference proteome</keyword>
<organism evidence="1 2">
    <name type="scientific">Papilio machaon</name>
    <name type="common">Old World swallowtail butterfly</name>
    <dbReference type="NCBI Taxonomy" id="76193"/>
    <lineage>
        <taxon>Eukaryota</taxon>
        <taxon>Metazoa</taxon>
        <taxon>Ecdysozoa</taxon>
        <taxon>Arthropoda</taxon>
        <taxon>Hexapoda</taxon>
        <taxon>Insecta</taxon>
        <taxon>Pterygota</taxon>
        <taxon>Neoptera</taxon>
        <taxon>Endopterygota</taxon>
        <taxon>Lepidoptera</taxon>
        <taxon>Glossata</taxon>
        <taxon>Ditrysia</taxon>
        <taxon>Papilionoidea</taxon>
        <taxon>Papilionidae</taxon>
        <taxon>Papilioninae</taxon>
        <taxon>Papilio</taxon>
    </lineage>
</organism>
<dbReference type="EMBL" id="KQ460044">
    <property type="protein sequence ID" value="KPJ18322.1"/>
    <property type="molecule type" value="Genomic_DNA"/>
</dbReference>
<gene>
    <name evidence="1" type="ORF">RR48_04768</name>
</gene>
<evidence type="ECO:0000313" key="2">
    <source>
        <dbReference type="Proteomes" id="UP000053240"/>
    </source>
</evidence>
<dbReference type="InParanoid" id="A0A0N1IHR8"/>
<protein>
    <submittedName>
        <fullName evidence="1">Uncharacterized protein</fullName>
    </submittedName>
</protein>
<evidence type="ECO:0000313" key="1">
    <source>
        <dbReference type="EMBL" id="KPJ18322.1"/>
    </source>
</evidence>
<proteinExistence type="predicted"/>
<dbReference type="Proteomes" id="UP000053240">
    <property type="component" value="Unassembled WGS sequence"/>
</dbReference>
<dbReference type="AlphaFoldDB" id="A0A0N1IHR8"/>
<sequence length="119" mass="13211">MIVFEQCVLPAMTYGTEMWTLTAGKIRRLKVTQRAMERAGKVLEWRSRTCRCSEGRPPAKWTDDLVKVADGTEPGIAAIDGGGLRSAVDKHRLILIVMEAGALCSDLHKYLHDRCVSVP</sequence>